<accession>A0ABW3U277</accession>
<dbReference type="InterPro" id="IPR007492">
    <property type="entry name" value="LytTR_DNA-bd_dom"/>
</dbReference>
<evidence type="ECO:0000256" key="3">
    <source>
        <dbReference type="ARBA" id="ARBA00023159"/>
    </source>
</evidence>
<dbReference type="PROSITE" id="PS50930">
    <property type="entry name" value="HTH_LYTTR"/>
    <property type="match status" value="1"/>
</dbReference>
<dbReference type="SMART" id="SM00850">
    <property type="entry name" value="LytTR"/>
    <property type="match status" value="1"/>
</dbReference>
<keyword evidence="3" id="KW-0010">Activator</keyword>
<sequence length="245" mass="28488">MKVVICEDDSLQNQALFTEINNYAMFHEPSIEVVLCAKKPDEVLKYLKQHKADCYILDIELNDDMDGMELAMEIRKNDPLSTIIFITTHADRLKLTFTYKLAALDFIVKDTREQISSQLRDALQAAFSKYKQIGQSEQAAMIQIQIGERIKNIAIDDVFYIETSSTPHKLTLYEKNGIYEFYGKLSEYEQLDASFYRCHKSYLINLQHVIEFDKKERFVQMTNGAVCEVSFRGMKDLKKKISLVY</sequence>
<evidence type="ECO:0000256" key="2">
    <source>
        <dbReference type="ARBA" id="ARBA00023012"/>
    </source>
</evidence>
<dbReference type="Pfam" id="PF04397">
    <property type="entry name" value="LytTR"/>
    <property type="match status" value="1"/>
</dbReference>
<evidence type="ECO:0000313" key="9">
    <source>
        <dbReference type="Proteomes" id="UP001597231"/>
    </source>
</evidence>
<protein>
    <submittedName>
        <fullName evidence="8">LytR/AlgR family response regulator transcription factor</fullName>
    </submittedName>
</protein>
<keyword evidence="1" id="KW-0963">Cytoplasm</keyword>
<evidence type="ECO:0000256" key="1">
    <source>
        <dbReference type="ARBA" id="ARBA00022490"/>
    </source>
</evidence>
<dbReference type="EMBL" id="JBHTLT010000121">
    <property type="protein sequence ID" value="MFD1206334.1"/>
    <property type="molecule type" value="Genomic_DNA"/>
</dbReference>
<keyword evidence="5" id="KW-0597">Phosphoprotein</keyword>
<feature type="domain" description="HTH LytTR-type" evidence="7">
    <location>
        <begin position="142"/>
        <end position="243"/>
    </location>
</feature>
<keyword evidence="2" id="KW-0902">Two-component regulatory system</keyword>
<dbReference type="SMART" id="SM00448">
    <property type="entry name" value="REC"/>
    <property type="match status" value="1"/>
</dbReference>
<comment type="function">
    <text evidence="4">Required for high-level post-exponential phase expression of a series of secreted proteins.</text>
</comment>
<dbReference type="PANTHER" id="PTHR37299:SF3">
    <property type="entry name" value="STAGE 0 SPORULATION PROTEIN A HOMOLOG"/>
    <property type="match status" value="1"/>
</dbReference>
<dbReference type="Proteomes" id="UP001597231">
    <property type="component" value="Unassembled WGS sequence"/>
</dbReference>
<feature type="domain" description="Response regulatory" evidence="6">
    <location>
        <begin position="2"/>
        <end position="124"/>
    </location>
</feature>
<evidence type="ECO:0000313" key="8">
    <source>
        <dbReference type="EMBL" id="MFD1206334.1"/>
    </source>
</evidence>
<keyword evidence="9" id="KW-1185">Reference proteome</keyword>
<dbReference type="InterPro" id="IPR001789">
    <property type="entry name" value="Sig_transdc_resp-reg_receiver"/>
</dbReference>
<evidence type="ECO:0000259" key="6">
    <source>
        <dbReference type="PROSITE" id="PS50110"/>
    </source>
</evidence>
<reference evidence="9" key="1">
    <citation type="journal article" date="2019" name="Int. J. Syst. Evol. Microbiol.">
        <title>The Global Catalogue of Microorganisms (GCM) 10K type strain sequencing project: providing services to taxonomists for standard genome sequencing and annotation.</title>
        <authorList>
            <consortium name="The Broad Institute Genomics Platform"/>
            <consortium name="The Broad Institute Genome Sequencing Center for Infectious Disease"/>
            <person name="Wu L."/>
            <person name="Ma J."/>
        </authorList>
    </citation>
    <scope>NUCLEOTIDE SEQUENCE [LARGE SCALE GENOMIC DNA]</scope>
    <source>
        <strain evidence="9">CCUG 53915</strain>
    </source>
</reference>
<comment type="caution">
    <text evidence="8">The sequence shown here is derived from an EMBL/GenBank/DDBJ whole genome shotgun (WGS) entry which is preliminary data.</text>
</comment>
<dbReference type="PANTHER" id="PTHR37299">
    <property type="entry name" value="TRANSCRIPTIONAL REGULATOR-RELATED"/>
    <property type="match status" value="1"/>
</dbReference>
<name>A0ABW3U277_9BACL</name>
<dbReference type="InterPro" id="IPR011006">
    <property type="entry name" value="CheY-like_superfamily"/>
</dbReference>
<dbReference type="Pfam" id="PF00072">
    <property type="entry name" value="Response_reg"/>
    <property type="match status" value="1"/>
</dbReference>
<feature type="modified residue" description="4-aspartylphosphate" evidence="5">
    <location>
        <position position="58"/>
    </location>
</feature>
<evidence type="ECO:0000256" key="5">
    <source>
        <dbReference type="PROSITE-ProRule" id="PRU00169"/>
    </source>
</evidence>
<evidence type="ECO:0000259" key="7">
    <source>
        <dbReference type="PROSITE" id="PS50930"/>
    </source>
</evidence>
<dbReference type="SUPFAM" id="SSF52172">
    <property type="entry name" value="CheY-like"/>
    <property type="match status" value="1"/>
</dbReference>
<proteinExistence type="predicted"/>
<dbReference type="PROSITE" id="PS50110">
    <property type="entry name" value="RESPONSE_REGULATORY"/>
    <property type="match status" value="1"/>
</dbReference>
<dbReference type="RefSeq" id="WP_336822246.1">
    <property type="nucleotide sequence ID" value="NZ_JBHTLT010000121.1"/>
</dbReference>
<evidence type="ECO:0000256" key="4">
    <source>
        <dbReference type="ARBA" id="ARBA00037164"/>
    </source>
</evidence>
<dbReference type="Gene3D" id="3.40.50.2300">
    <property type="match status" value="1"/>
</dbReference>
<dbReference type="Gene3D" id="2.40.50.1020">
    <property type="entry name" value="LytTr DNA-binding domain"/>
    <property type="match status" value="1"/>
</dbReference>
<dbReference type="InterPro" id="IPR046947">
    <property type="entry name" value="LytR-like"/>
</dbReference>
<organism evidence="8 9">
    <name type="scientific">Sporosarcina contaminans</name>
    <dbReference type="NCBI Taxonomy" id="633403"/>
    <lineage>
        <taxon>Bacteria</taxon>
        <taxon>Bacillati</taxon>
        <taxon>Bacillota</taxon>
        <taxon>Bacilli</taxon>
        <taxon>Bacillales</taxon>
        <taxon>Caryophanaceae</taxon>
        <taxon>Sporosarcina</taxon>
    </lineage>
</organism>
<gene>
    <name evidence="8" type="ORF">ACFQ38_14655</name>
</gene>